<dbReference type="PANTHER" id="PTHR43872">
    <property type="entry name" value="MONOOXYGENASE, PUTATIVE (AFU_ORTHOLOGUE AFUA_8G02570)-RELATED"/>
    <property type="match status" value="1"/>
</dbReference>
<dbReference type="AlphaFoldDB" id="A0A2P6ASE1"/>
<dbReference type="Proteomes" id="UP000243900">
    <property type="component" value="Unassembled WGS sequence"/>
</dbReference>
<dbReference type="SUPFAM" id="SSF51905">
    <property type="entry name" value="FAD/NAD(P)-binding domain"/>
    <property type="match status" value="2"/>
</dbReference>
<dbReference type="GO" id="GO:0005886">
    <property type="term" value="C:plasma membrane"/>
    <property type="evidence" value="ECO:0007669"/>
    <property type="project" value="UniProtKB-SubCell"/>
</dbReference>
<evidence type="ECO:0000313" key="12">
    <source>
        <dbReference type="Proteomes" id="UP000243900"/>
    </source>
</evidence>
<evidence type="ECO:0000256" key="2">
    <source>
        <dbReference type="ARBA" id="ARBA00004236"/>
    </source>
</evidence>
<dbReference type="InterPro" id="IPR036188">
    <property type="entry name" value="FAD/NAD-bd_sf"/>
</dbReference>
<evidence type="ECO:0000256" key="10">
    <source>
        <dbReference type="ARBA" id="ARBA00023136"/>
    </source>
</evidence>
<dbReference type="GO" id="GO:0004499">
    <property type="term" value="F:N,N-dimethylaniline monooxygenase activity"/>
    <property type="evidence" value="ECO:0007669"/>
    <property type="project" value="InterPro"/>
</dbReference>
<dbReference type="OrthoDB" id="312624at2"/>
<keyword evidence="4" id="KW-1003">Cell membrane</keyword>
<evidence type="ECO:0000256" key="4">
    <source>
        <dbReference type="ARBA" id="ARBA00022475"/>
    </source>
</evidence>
<protein>
    <submittedName>
        <fullName evidence="11">FAD-containing monooxygenase EthA</fullName>
    </submittedName>
</protein>
<keyword evidence="5" id="KW-0285">Flavoprotein</keyword>
<comment type="subcellular location">
    <subcellularLocation>
        <location evidence="2">Cell membrane</location>
    </subcellularLocation>
</comment>
<dbReference type="EMBL" id="PTQZ01000116">
    <property type="protein sequence ID" value="PQA42614.1"/>
    <property type="molecule type" value="Genomic_DNA"/>
</dbReference>
<keyword evidence="8" id="KW-0560">Oxidoreductase</keyword>
<evidence type="ECO:0000256" key="3">
    <source>
        <dbReference type="ARBA" id="ARBA00010139"/>
    </source>
</evidence>
<dbReference type="FunFam" id="3.50.50.60:FF:000228">
    <property type="entry name" value="FAD-containing monooxygenase EthA"/>
    <property type="match status" value="1"/>
</dbReference>
<gene>
    <name evidence="11" type="ORF">C5O18_05830</name>
</gene>
<organism evidence="11 12">
    <name type="scientific">Amnimonas aquatica</name>
    <dbReference type="NCBI Taxonomy" id="2094561"/>
    <lineage>
        <taxon>Bacteria</taxon>
        <taxon>Pseudomonadati</taxon>
        <taxon>Pseudomonadota</taxon>
        <taxon>Gammaproteobacteria</taxon>
        <taxon>Moraxellales</taxon>
        <taxon>Moraxellaceae</taxon>
        <taxon>Amnimonas</taxon>
    </lineage>
</organism>
<reference evidence="12" key="1">
    <citation type="submission" date="2018-02" db="EMBL/GenBank/DDBJ databases">
        <title>Genome sequencing of Solimonas sp. HR-BB.</title>
        <authorList>
            <person name="Lee Y."/>
            <person name="Jeon C.O."/>
        </authorList>
    </citation>
    <scope>NUCLEOTIDE SEQUENCE [LARGE SCALE GENOMIC DNA]</scope>
    <source>
        <strain evidence="12">HR-E</strain>
    </source>
</reference>
<keyword evidence="12" id="KW-1185">Reference proteome</keyword>
<keyword evidence="9 11" id="KW-0503">Monooxygenase</keyword>
<dbReference type="Gene3D" id="3.50.50.60">
    <property type="entry name" value="FAD/NAD(P)-binding domain"/>
    <property type="match status" value="3"/>
</dbReference>
<evidence type="ECO:0000256" key="7">
    <source>
        <dbReference type="ARBA" id="ARBA00022857"/>
    </source>
</evidence>
<accession>A0A2P6ASE1</accession>
<evidence type="ECO:0000256" key="8">
    <source>
        <dbReference type="ARBA" id="ARBA00023002"/>
    </source>
</evidence>
<evidence type="ECO:0000256" key="5">
    <source>
        <dbReference type="ARBA" id="ARBA00022630"/>
    </source>
</evidence>
<dbReference type="Pfam" id="PF00743">
    <property type="entry name" value="FMO-like"/>
    <property type="match status" value="1"/>
</dbReference>
<dbReference type="FunFam" id="3.50.50.60:FF:000213">
    <property type="entry name" value="FAD-containing monooxygenase EthA"/>
    <property type="match status" value="1"/>
</dbReference>
<evidence type="ECO:0000313" key="11">
    <source>
        <dbReference type="EMBL" id="PQA42614.1"/>
    </source>
</evidence>
<evidence type="ECO:0000256" key="1">
    <source>
        <dbReference type="ARBA" id="ARBA00001974"/>
    </source>
</evidence>
<proteinExistence type="inferred from homology"/>
<evidence type="ECO:0000256" key="9">
    <source>
        <dbReference type="ARBA" id="ARBA00023033"/>
    </source>
</evidence>
<dbReference type="InterPro" id="IPR051820">
    <property type="entry name" value="FAD-binding_MO"/>
</dbReference>
<dbReference type="Pfam" id="PF13450">
    <property type="entry name" value="NAD_binding_8"/>
    <property type="match status" value="1"/>
</dbReference>
<comment type="caution">
    <text evidence="11">The sequence shown here is derived from an EMBL/GenBank/DDBJ whole genome shotgun (WGS) entry which is preliminary data.</text>
</comment>
<keyword evidence="10" id="KW-0472">Membrane</keyword>
<comment type="similarity">
    <text evidence="3">Belongs to the FAD-binding monooxygenase family.</text>
</comment>
<dbReference type="PRINTS" id="PR00469">
    <property type="entry name" value="PNDRDTASEII"/>
</dbReference>
<comment type="cofactor">
    <cofactor evidence="1">
        <name>FAD</name>
        <dbReference type="ChEBI" id="CHEBI:57692"/>
    </cofactor>
</comment>
<dbReference type="GO" id="GO:0050661">
    <property type="term" value="F:NADP binding"/>
    <property type="evidence" value="ECO:0007669"/>
    <property type="project" value="InterPro"/>
</dbReference>
<dbReference type="RefSeq" id="WP_105192298.1">
    <property type="nucleotide sequence ID" value="NZ_PTQZ01000116.1"/>
</dbReference>
<dbReference type="GO" id="GO:0050660">
    <property type="term" value="F:flavin adenine dinucleotide binding"/>
    <property type="evidence" value="ECO:0007669"/>
    <property type="project" value="InterPro"/>
</dbReference>
<dbReference type="PANTHER" id="PTHR43872:SF1">
    <property type="entry name" value="MONOOXYGENASE, PUTATIVE (AFU_ORTHOLOGUE AFUA_8G02570)-RELATED"/>
    <property type="match status" value="1"/>
</dbReference>
<name>A0A2P6ASE1_9GAMM</name>
<dbReference type="InterPro" id="IPR020946">
    <property type="entry name" value="Flavin_mOase-like"/>
</dbReference>
<keyword evidence="7" id="KW-0521">NADP</keyword>
<keyword evidence="6" id="KW-0274">FAD</keyword>
<sequence length="520" mass="57408">MTIQHQDVLIIGAGLSGIGAACHLKRKCPDKSIAILERRNAVGGTWDLFRYPGIRSDSDMYTFGFNFKPWLSPRVLADGASIKQYVAEAAEEYGVDKAIRFGRKVATADWSSKDQLWTVSTTDEQGGNPETWTARFLLGCTGYYNYDTGFRPDFPGEKDFKGQIVHPQFWPENFDYSGKRVVIIGSGATAITLVPNMTDKAEHVTMLQRSPTYILSVPAVDPLSRVLQAALPAKVAYRLNRARNIGIQRLLYQTARAKPQVVRRFILGMAKRQLKGSNVDIRHFSPSYNPWDQRLCVVPNGDLFKVLREGKASIETDHIQRFTKDGILLKSGQEIKADIIVTATGLDVQLLGGVAVSIDGAAIPISQKLTYKGVLVDGVPNAAMIFGYTNASWTLKADIASEYFCRVLQHMDKKGYRTFKARGDESQLTEDTVFGSLSAGYVRRAADRLPRQGKSAPWKITQDYMSDIPVLRYSSIADDILEFDGKVGKKPSGLEQRALRAASTVADLVTAPLKGALGRG</sequence>
<evidence type="ECO:0000256" key="6">
    <source>
        <dbReference type="ARBA" id="ARBA00022827"/>
    </source>
</evidence>